<reference evidence="2 3" key="1">
    <citation type="journal article" date="2019" name="Int. J. Syst. Evol. Microbiol.">
        <title>The Global Catalogue of Microorganisms (GCM) 10K type strain sequencing project: providing services to taxonomists for standard genome sequencing and annotation.</title>
        <authorList>
            <consortium name="The Broad Institute Genomics Platform"/>
            <consortium name="The Broad Institute Genome Sequencing Center for Infectious Disease"/>
            <person name="Wu L."/>
            <person name="Ma J."/>
        </authorList>
    </citation>
    <scope>NUCLEOTIDE SEQUENCE [LARGE SCALE GENOMIC DNA]</scope>
    <source>
        <strain evidence="2 3">JCM 14319</strain>
    </source>
</reference>
<evidence type="ECO:0000313" key="2">
    <source>
        <dbReference type="EMBL" id="GAA1766644.1"/>
    </source>
</evidence>
<evidence type="ECO:0000256" key="1">
    <source>
        <dbReference type="SAM" id="Phobius"/>
    </source>
</evidence>
<keyword evidence="3" id="KW-1185">Reference proteome</keyword>
<evidence type="ECO:0000313" key="3">
    <source>
        <dbReference type="Proteomes" id="UP001500506"/>
    </source>
</evidence>
<keyword evidence="1" id="KW-0472">Membrane</keyword>
<name>A0ABN2KUL1_9MICO</name>
<dbReference type="Proteomes" id="UP001500506">
    <property type="component" value="Unassembled WGS sequence"/>
</dbReference>
<feature type="transmembrane region" description="Helical" evidence="1">
    <location>
        <begin position="65"/>
        <end position="86"/>
    </location>
</feature>
<feature type="transmembrane region" description="Helical" evidence="1">
    <location>
        <begin position="25"/>
        <end position="45"/>
    </location>
</feature>
<protein>
    <submittedName>
        <fullName evidence="2">Uncharacterized protein</fullName>
    </submittedName>
</protein>
<keyword evidence="1" id="KW-1133">Transmembrane helix</keyword>
<keyword evidence="1" id="KW-0812">Transmembrane</keyword>
<accession>A0ABN2KUL1</accession>
<sequence length="208" mass="22186">MKPTDATLSAMPDQFRRTRSTTRTAVFATVAAAALIGLVLAVVNFDAIVVDSSDMSGRRAGMSGLVAPGTVALSAFFAFLFGWLAVGGSHTWRLLPSGAPLSRRVFRIDCDAETAGRWHAAFASGDPAQYLPIGSHKQGETFVGVYVSTDEQVAFVTVAHGTGESTRTWPLITLRDRAYVQLKNLAAGDFGRPPKQRVAGSIDPFLRG</sequence>
<dbReference type="RefSeq" id="WP_232498050.1">
    <property type="nucleotide sequence ID" value="NZ_BAAANH010000006.1"/>
</dbReference>
<comment type="caution">
    <text evidence="2">The sequence shown here is derived from an EMBL/GenBank/DDBJ whole genome shotgun (WGS) entry which is preliminary data.</text>
</comment>
<gene>
    <name evidence="2" type="ORF">GCM10009747_28700</name>
</gene>
<organism evidence="2 3">
    <name type="scientific">Agromyces humatus</name>
    <dbReference type="NCBI Taxonomy" id="279573"/>
    <lineage>
        <taxon>Bacteria</taxon>
        <taxon>Bacillati</taxon>
        <taxon>Actinomycetota</taxon>
        <taxon>Actinomycetes</taxon>
        <taxon>Micrococcales</taxon>
        <taxon>Microbacteriaceae</taxon>
        <taxon>Agromyces</taxon>
    </lineage>
</organism>
<proteinExistence type="predicted"/>
<dbReference type="EMBL" id="BAAANH010000006">
    <property type="protein sequence ID" value="GAA1766644.1"/>
    <property type="molecule type" value="Genomic_DNA"/>
</dbReference>